<dbReference type="GO" id="GO:0006355">
    <property type="term" value="P:regulation of DNA-templated transcription"/>
    <property type="evidence" value="ECO:0007669"/>
    <property type="project" value="InterPro"/>
</dbReference>
<feature type="compositionally biased region" description="Polar residues" evidence="1">
    <location>
        <begin position="129"/>
        <end position="144"/>
    </location>
</feature>
<feature type="region of interest" description="Disordered" evidence="1">
    <location>
        <begin position="83"/>
        <end position="148"/>
    </location>
</feature>
<dbReference type="PROSITE" id="PS50937">
    <property type="entry name" value="HTH_MERR_2"/>
    <property type="match status" value="1"/>
</dbReference>
<dbReference type="RefSeq" id="WP_120107060.1">
    <property type="nucleotide sequence ID" value="NZ_RAHJ01000011.1"/>
</dbReference>
<evidence type="ECO:0000313" key="4">
    <source>
        <dbReference type="Proteomes" id="UP000284322"/>
    </source>
</evidence>
<feature type="domain" description="HTH merR-type" evidence="2">
    <location>
        <begin position="16"/>
        <end position="84"/>
    </location>
</feature>
<dbReference type="CDD" id="cd04765">
    <property type="entry name" value="HTH_MlrA-like_sg2"/>
    <property type="match status" value="1"/>
</dbReference>
<dbReference type="EMBL" id="RAHJ01000011">
    <property type="protein sequence ID" value="RJX69899.1"/>
    <property type="molecule type" value="Genomic_DNA"/>
</dbReference>
<protein>
    <submittedName>
        <fullName evidence="3">MerR family transcriptional regulator</fullName>
    </submittedName>
</protein>
<dbReference type="Proteomes" id="UP000284322">
    <property type="component" value="Unassembled WGS sequence"/>
</dbReference>
<accession>A0A419R4K7</accession>
<comment type="caution">
    <text evidence="3">The sequence shown here is derived from an EMBL/GenBank/DDBJ whole genome shotgun (WGS) entry which is preliminary data.</text>
</comment>
<reference evidence="3 4" key="1">
    <citation type="submission" date="2018-09" db="EMBL/GenBank/DDBJ databases">
        <title>Altererythrobacter sp.Ery1 and Ery12, the genome sequencing of novel strains in genus Alterythrobacter.</title>
        <authorList>
            <person name="Cheng H."/>
            <person name="Wu Y.-H."/>
            <person name="Fang C."/>
            <person name="Xu X.-W."/>
        </authorList>
    </citation>
    <scope>NUCLEOTIDE SEQUENCE [LARGE SCALE GENOMIC DNA]</scope>
    <source>
        <strain evidence="3 4">Ery12</strain>
    </source>
</reference>
<dbReference type="AlphaFoldDB" id="A0A419R4K7"/>
<sequence length="165" mass="17439">MSKGFDDGKDTGALRTIGEVGDALAIKPHVLRYWEQQFPMLEPLKRSGGRRYYRPEDIALVRRIDQLVNGEGYTIKGAIALLENDPSKGGSPKATQAEPLESSTSSASSPTTSDIPEAGTAPGDLFASTAPSPSGRAPSSNQSVPPEMLARLKSIRETLAAAISA</sequence>
<evidence type="ECO:0000256" key="1">
    <source>
        <dbReference type="SAM" id="MobiDB-lite"/>
    </source>
</evidence>
<evidence type="ECO:0000259" key="2">
    <source>
        <dbReference type="PROSITE" id="PS50937"/>
    </source>
</evidence>
<organism evidence="3 4">
    <name type="scientific">Tsuneonella suprasediminis</name>
    <dbReference type="NCBI Taxonomy" id="2306996"/>
    <lineage>
        <taxon>Bacteria</taxon>
        <taxon>Pseudomonadati</taxon>
        <taxon>Pseudomonadota</taxon>
        <taxon>Alphaproteobacteria</taxon>
        <taxon>Sphingomonadales</taxon>
        <taxon>Erythrobacteraceae</taxon>
        <taxon>Tsuneonella</taxon>
    </lineage>
</organism>
<evidence type="ECO:0000313" key="3">
    <source>
        <dbReference type="EMBL" id="RJX69899.1"/>
    </source>
</evidence>
<dbReference type="Pfam" id="PF13411">
    <property type="entry name" value="MerR_1"/>
    <property type="match status" value="1"/>
</dbReference>
<dbReference type="InterPro" id="IPR000551">
    <property type="entry name" value="MerR-type_HTH_dom"/>
</dbReference>
<feature type="compositionally biased region" description="Low complexity" evidence="1">
    <location>
        <begin position="102"/>
        <end position="113"/>
    </location>
</feature>
<dbReference type="Gene3D" id="1.10.1660.10">
    <property type="match status" value="1"/>
</dbReference>
<keyword evidence="4" id="KW-1185">Reference proteome</keyword>
<proteinExistence type="predicted"/>
<dbReference type="SMART" id="SM00422">
    <property type="entry name" value="HTH_MERR"/>
    <property type="match status" value="1"/>
</dbReference>
<gene>
    <name evidence="3" type="ORF">D6858_03090</name>
</gene>
<dbReference type="OrthoDB" id="9810140at2"/>
<dbReference type="GO" id="GO:0003677">
    <property type="term" value="F:DNA binding"/>
    <property type="evidence" value="ECO:0007669"/>
    <property type="project" value="InterPro"/>
</dbReference>
<dbReference type="InterPro" id="IPR009061">
    <property type="entry name" value="DNA-bd_dom_put_sf"/>
</dbReference>
<name>A0A419R4K7_9SPHN</name>
<dbReference type="SUPFAM" id="SSF46955">
    <property type="entry name" value="Putative DNA-binding domain"/>
    <property type="match status" value="1"/>
</dbReference>